<evidence type="ECO:0000256" key="2">
    <source>
        <dbReference type="SAM" id="Phobius"/>
    </source>
</evidence>
<comment type="caution">
    <text evidence="3">The sequence shown here is derived from an EMBL/GenBank/DDBJ whole genome shotgun (WGS) entry which is preliminary data.</text>
</comment>
<dbReference type="RefSeq" id="WP_173273676.1">
    <property type="nucleotide sequence ID" value="NZ_JABMKV010000004.1"/>
</dbReference>
<gene>
    <name evidence="3" type="ORF">HQN85_14770</name>
</gene>
<feature type="transmembrane region" description="Helical" evidence="2">
    <location>
        <begin position="44"/>
        <end position="64"/>
    </location>
</feature>
<feature type="region of interest" description="Disordered" evidence="1">
    <location>
        <begin position="86"/>
        <end position="108"/>
    </location>
</feature>
<evidence type="ECO:0000256" key="1">
    <source>
        <dbReference type="SAM" id="MobiDB-lite"/>
    </source>
</evidence>
<protein>
    <recommendedName>
        <fullName evidence="5">Outer membrane protein beta-barrel domain-containing protein</fullName>
    </recommendedName>
</protein>
<organism evidence="3 4">
    <name type="scientific">Pedobacter boryungensis</name>
    <dbReference type="NCBI Taxonomy" id="869962"/>
    <lineage>
        <taxon>Bacteria</taxon>
        <taxon>Pseudomonadati</taxon>
        <taxon>Bacteroidota</taxon>
        <taxon>Sphingobacteriia</taxon>
        <taxon>Sphingobacteriales</taxon>
        <taxon>Sphingobacteriaceae</taxon>
        <taxon>Pedobacter</taxon>
    </lineage>
</organism>
<keyword evidence="4" id="KW-1185">Reference proteome</keyword>
<evidence type="ECO:0000313" key="3">
    <source>
        <dbReference type="EMBL" id="NQX32998.1"/>
    </source>
</evidence>
<accession>A0ABX2DFX9</accession>
<sequence>MKNIDEELVSQIKSVFEDVDDGASEQGWLALREKYPEANRKLPIWWMTGIAASILVVLGLFLWVKSPKEIKHTTQNVKTKVKPEVKPITGTKKAAQQTPLNQDKAPNSPIREDQQLLAKEKTTDKTIDDKATTENVKVYTSDNAIVANAKEQANSISKVDSVKEKMQQNPVIANQPILIPTETNDTKKTTEEFLKEQTKLLAKSSTKVEEKSKTIKNSIDVFTGTFVNYYADNAVKLNAGFGVNANVKLTKGVFVSFGAGVSQNKMDYKNSVPVTAVASSDALKFYATKGGSITTSSISDVRVNAQLLNLDLPVTLKFYPTKKQNFYVAAGVNSNSYLTQKYTYGYNVNTVSSFGYTSEPKEEVERTKLKGFDFANSAIFAIGINQNIGKNNSLIFEPYFKPAIGSMGEKNLKINTVGLNLKFTFTPSKK</sequence>
<keyword evidence="2" id="KW-0472">Membrane</keyword>
<evidence type="ECO:0000313" key="4">
    <source>
        <dbReference type="Proteomes" id="UP000762110"/>
    </source>
</evidence>
<keyword evidence="2" id="KW-0812">Transmembrane</keyword>
<evidence type="ECO:0008006" key="5">
    <source>
        <dbReference type="Google" id="ProtNLM"/>
    </source>
</evidence>
<keyword evidence="2" id="KW-1133">Transmembrane helix</keyword>
<dbReference type="Proteomes" id="UP000762110">
    <property type="component" value="Unassembled WGS sequence"/>
</dbReference>
<feature type="compositionally biased region" description="Polar residues" evidence="1">
    <location>
        <begin position="94"/>
        <end position="105"/>
    </location>
</feature>
<proteinExistence type="predicted"/>
<name>A0ABX2DFX9_9SPHI</name>
<dbReference type="EMBL" id="JABMKV010000004">
    <property type="protein sequence ID" value="NQX32998.1"/>
    <property type="molecule type" value="Genomic_DNA"/>
</dbReference>
<reference evidence="3 4" key="1">
    <citation type="submission" date="2020-05" db="EMBL/GenBank/DDBJ databases">
        <title>Description of Pedobacter foliorum sp. nov.</title>
        <authorList>
            <person name="Qi S."/>
            <person name="Carlier A."/>
            <person name="Cnockaert M."/>
            <person name="Vandamme P."/>
        </authorList>
    </citation>
    <scope>NUCLEOTIDE SEQUENCE [LARGE SCALE GENOMIC DNA]</scope>
    <source>
        <strain evidence="3 4">LMG 31300</strain>
    </source>
</reference>